<keyword evidence="1 6" id="KW-1003">Cell membrane</keyword>
<name>A0ABY6JF39_9ENTR</name>
<dbReference type="HAMAP" id="MF_00904">
    <property type="entry name" value="Modulator_MzrA"/>
    <property type="match status" value="1"/>
</dbReference>
<protein>
    <recommendedName>
        <fullName evidence="6">Modulator protein MzrA</fullName>
    </recommendedName>
</protein>
<proteinExistence type="inferred from homology"/>
<feature type="domain" description="SecD export protein N-terminal TM" evidence="7">
    <location>
        <begin position="17"/>
        <end position="103"/>
    </location>
</feature>
<organism evidence="8 9">
    <name type="scientific">Siccibacter colletis</name>
    <dbReference type="NCBI Taxonomy" id="1505757"/>
    <lineage>
        <taxon>Bacteria</taxon>
        <taxon>Pseudomonadati</taxon>
        <taxon>Pseudomonadota</taxon>
        <taxon>Gammaproteobacteria</taxon>
        <taxon>Enterobacterales</taxon>
        <taxon>Enterobacteriaceae</taxon>
        <taxon>Siccibacter</taxon>
    </lineage>
</organism>
<comment type="subunit">
    <text evidence="6">Interacts with EnvZ.</text>
</comment>
<keyword evidence="5 6" id="KW-0472">Membrane</keyword>
<evidence type="ECO:0000256" key="6">
    <source>
        <dbReference type="HAMAP-Rule" id="MF_00904"/>
    </source>
</evidence>
<dbReference type="NCBIfam" id="NF007915">
    <property type="entry name" value="PRK10629.1"/>
    <property type="match status" value="1"/>
</dbReference>
<keyword evidence="2 6" id="KW-0997">Cell inner membrane</keyword>
<evidence type="ECO:0000256" key="3">
    <source>
        <dbReference type="ARBA" id="ARBA00022692"/>
    </source>
</evidence>
<dbReference type="Proteomes" id="UP001156318">
    <property type="component" value="Chromosome"/>
</dbReference>
<comment type="subcellular location">
    <subcellularLocation>
        <location evidence="6">Cell inner membrane</location>
        <topology evidence="6">Single-pass membrane protein</topology>
    </subcellularLocation>
</comment>
<comment type="function">
    <text evidence="6">Modulates the activity of the EnvZ/OmpR two-component regulatory system, probably by directly modulating EnvZ enzymatic activity and increasing stability of phosphorylated OmpR.</text>
</comment>
<keyword evidence="4 6" id="KW-1133">Transmembrane helix</keyword>
<keyword evidence="3 6" id="KW-0812">Transmembrane</keyword>
<dbReference type="EMBL" id="CP074352">
    <property type="protein sequence ID" value="UYU32422.1"/>
    <property type="molecule type" value="Genomic_DNA"/>
</dbReference>
<evidence type="ECO:0000313" key="8">
    <source>
        <dbReference type="EMBL" id="UYU32422.1"/>
    </source>
</evidence>
<evidence type="ECO:0000256" key="1">
    <source>
        <dbReference type="ARBA" id="ARBA00022475"/>
    </source>
</evidence>
<evidence type="ECO:0000256" key="2">
    <source>
        <dbReference type="ARBA" id="ARBA00022519"/>
    </source>
</evidence>
<dbReference type="Pfam" id="PF13721">
    <property type="entry name" value="SecD-TM1"/>
    <property type="match status" value="1"/>
</dbReference>
<evidence type="ECO:0000313" key="9">
    <source>
        <dbReference type="Proteomes" id="UP001156318"/>
    </source>
</evidence>
<evidence type="ECO:0000259" key="7">
    <source>
        <dbReference type="Pfam" id="PF13721"/>
    </source>
</evidence>
<gene>
    <name evidence="6 8" type="primary">mzrA</name>
    <name evidence="8" type="ORF">KFZ77_02570</name>
</gene>
<reference evidence="8 9" key="1">
    <citation type="submission" date="2021-05" db="EMBL/GenBank/DDBJ databases">
        <title>Isolation, identification, and the growth promoting effects of Pantoea dispersa strain YSD J2 from the aboveground leaves of Cyperus esculentus L.Var. Sativus.</title>
        <authorList>
            <person name="Wang S."/>
            <person name="Tang X.M."/>
            <person name="Huang Y.N."/>
        </authorList>
    </citation>
    <scope>NUCLEOTIDE SEQUENCE [LARGE SCALE GENOMIC DNA]</scope>
    <source>
        <strain evidence="9">YSD YN2</strain>
    </source>
</reference>
<keyword evidence="9" id="KW-1185">Reference proteome</keyword>
<evidence type="ECO:0000256" key="4">
    <source>
        <dbReference type="ARBA" id="ARBA00022989"/>
    </source>
</evidence>
<sequence>MRIARSRRSIIGFSGLALVALLALAGSVLQNHESTLAIRASSHGVSVPDGFSVLHHLDANGIMIKSITPQDDKLLIKFDSSAERDAARRVLYRTLPQGFIIAQEEEKSPATLWLQRLRGEGHRLG</sequence>
<comment type="similarity">
    <text evidence="6">Belongs to the MzrA family.</text>
</comment>
<dbReference type="InterPro" id="IPR026574">
    <property type="entry name" value="Modulator_MzrA"/>
</dbReference>
<accession>A0ABY6JF39</accession>
<evidence type="ECO:0000256" key="5">
    <source>
        <dbReference type="ARBA" id="ARBA00023136"/>
    </source>
</evidence>
<dbReference type="Gene3D" id="3.30.70.260">
    <property type="match status" value="1"/>
</dbReference>
<dbReference type="InterPro" id="IPR027398">
    <property type="entry name" value="SecD-TM"/>
</dbReference>